<evidence type="ECO:0000313" key="3">
    <source>
        <dbReference type="EMBL" id="ETS05557.1"/>
    </source>
</evidence>
<dbReference type="OrthoDB" id="188035at2759"/>
<reference evidence="4" key="1">
    <citation type="journal article" date="2013" name="Ind. Biotechnol.">
        <title>Comparative genomics analysis of Trichoderma reesei strains.</title>
        <authorList>
            <person name="Koike H."/>
            <person name="Aerts A."/>
            <person name="LaButti K."/>
            <person name="Grigoriev I.V."/>
            <person name="Baker S.E."/>
        </authorList>
    </citation>
    <scope>NUCLEOTIDE SEQUENCE [LARGE SCALE GENOMIC DNA]</scope>
    <source>
        <strain evidence="4">ATCC 56765 / BCRC 32924 / NRRL 11460 / Rut C-30</strain>
    </source>
</reference>
<keyword evidence="2" id="KW-0472">Membrane</keyword>
<dbReference type="KEGG" id="trr:M419DRAFT_5883"/>
<organism evidence="3 4">
    <name type="scientific">Hypocrea jecorina (strain ATCC 56765 / BCRC 32924 / NRRL 11460 / Rut C-30)</name>
    <name type="common">Trichoderma reesei</name>
    <dbReference type="NCBI Taxonomy" id="1344414"/>
    <lineage>
        <taxon>Eukaryota</taxon>
        <taxon>Fungi</taxon>
        <taxon>Dikarya</taxon>
        <taxon>Ascomycota</taxon>
        <taxon>Pezizomycotina</taxon>
        <taxon>Sordariomycetes</taxon>
        <taxon>Hypocreomycetidae</taxon>
        <taxon>Hypocreales</taxon>
        <taxon>Hypocreaceae</taxon>
        <taxon>Trichoderma</taxon>
    </lineage>
</organism>
<dbReference type="GO" id="GO:0005886">
    <property type="term" value="C:plasma membrane"/>
    <property type="evidence" value="ECO:0007669"/>
    <property type="project" value="TreeGrafter"/>
</dbReference>
<dbReference type="PANTHER" id="PTHR18640:SF5">
    <property type="entry name" value="SODIUM_BILE ACID COTRANSPORTER 7"/>
    <property type="match status" value="1"/>
</dbReference>
<feature type="transmembrane region" description="Helical" evidence="2">
    <location>
        <begin position="136"/>
        <end position="158"/>
    </location>
</feature>
<dbReference type="HOGENOM" id="CLU_039013_3_1_1"/>
<protein>
    <recommendedName>
        <fullName evidence="5">Sodium bile acid symporter family protein</fullName>
    </recommendedName>
</protein>
<dbReference type="InterPro" id="IPR038770">
    <property type="entry name" value="Na+/solute_symporter_sf"/>
</dbReference>
<proteinExistence type="predicted"/>
<feature type="transmembrane region" description="Helical" evidence="2">
    <location>
        <begin position="345"/>
        <end position="370"/>
    </location>
</feature>
<feature type="transmembrane region" description="Helical" evidence="2">
    <location>
        <begin position="285"/>
        <end position="307"/>
    </location>
</feature>
<name>A0A024SIA7_HYPJR</name>
<keyword evidence="2" id="KW-0812">Transmembrane</keyword>
<keyword evidence="2" id="KW-1133">Transmembrane helix</keyword>
<dbReference type="Pfam" id="PF13593">
    <property type="entry name" value="SBF_like"/>
    <property type="match status" value="1"/>
</dbReference>
<feature type="transmembrane region" description="Helical" evidence="2">
    <location>
        <begin position="27"/>
        <end position="57"/>
    </location>
</feature>
<feature type="transmembrane region" description="Helical" evidence="2">
    <location>
        <begin position="170"/>
        <end position="193"/>
    </location>
</feature>
<feature type="transmembrane region" description="Helical" evidence="2">
    <location>
        <begin position="213"/>
        <end position="231"/>
    </location>
</feature>
<dbReference type="Proteomes" id="UP000024376">
    <property type="component" value="Unassembled WGS sequence"/>
</dbReference>
<evidence type="ECO:0000313" key="4">
    <source>
        <dbReference type="Proteomes" id="UP000024376"/>
    </source>
</evidence>
<feature type="compositionally biased region" description="Basic and acidic residues" evidence="1">
    <location>
        <begin position="411"/>
        <end position="440"/>
    </location>
</feature>
<dbReference type="AlphaFoldDB" id="A0A024SIA7"/>
<feature type="transmembrane region" description="Helical" evidence="2">
    <location>
        <begin position="376"/>
        <end position="400"/>
    </location>
</feature>
<gene>
    <name evidence="3" type="ORF">M419DRAFT_5883</name>
</gene>
<feature type="transmembrane region" description="Helical" evidence="2">
    <location>
        <begin position="108"/>
        <end position="130"/>
    </location>
</feature>
<evidence type="ECO:0000256" key="1">
    <source>
        <dbReference type="SAM" id="MobiDB-lite"/>
    </source>
</evidence>
<dbReference type="Gene3D" id="1.20.1530.20">
    <property type="match status" value="1"/>
</dbReference>
<sequence>MATTTTTITTTTETTEKSSWRENKALVWLWTGVEFVAAQWLLIGFGVACVLGCFFPHVAEHGGIIRSEYSVLYGAVALIFLINGLQLPPEKLKQNLTNWRLHVMVQGCSFIIIPVIMLIFIHICLAAGALRHGTPSTPIILGMLATACLPTTIASNVVMTRSAGGDEAAAVISVVIGNTAGSFLTPILIYGFIPRDGVFDDWRPADPRTLGDMYANVAKQLGLSVLLPLAVGQGVRWWRGDVVAKVLRVTMLGKLPTVCLILLVWTTFSGAFGTGALYKLSKADVIFNVFINIGLYIIFTLICFYLARPPAFLARAINPPVAASRLPERVKRIVSVKKMSKEQTIAVCFCGAAKTTSLGIPLVTAIWTQADDLTRAFITIPVLLYTIEQVFMAQGLVYFFKWYLRRDNKPGPRDVEDVDNEEHPTSTARGDHESDVTAHDDDTEEVGQDPAVRNEEKGAMKSG</sequence>
<dbReference type="InterPro" id="IPR016833">
    <property type="entry name" value="Put_Na-Bile_cotransptr"/>
</dbReference>
<feature type="region of interest" description="Disordered" evidence="1">
    <location>
        <begin position="411"/>
        <end position="463"/>
    </location>
</feature>
<dbReference type="EMBL" id="KI911140">
    <property type="protein sequence ID" value="ETS05557.1"/>
    <property type="molecule type" value="Genomic_DNA"/>
</dbReference>
<feature type="compositionally biased region" description="Basic and acidic residues" evidence="1">
    <location>
        <begin position="452"/>
        <end position="463"/>
    </location>
</feature>
<accession>A0A024SIA7</accession>
<feature type="transmembrane region" description="Helical" evidence="2">
    <location>
        <begin position="69"/>
        <end position="87"/>
    </location>
</feature>
<dbReference type="PANTHER" id="PTHR18640">
    <property type="entry name" value="SOLUTE CARRIER FAMILY 10 MEMBER 7"/>
    <property type="match status" value="1"/>
</dbReference>
<evidence type="ECO:0008006" key="5">
    <source>
        <dbReference type="Google" id="ProtNLM"/>
    </source>
</evidence>
<feature type="transmembrane region" description="Helical" evidence="2">
    <location>
        <begin position="252"/>
        <end position="273"/>
    </location>
</feature>
<evidence type="ECO:0000256" key="2">
    <source>
        <dbReference type="SAM" id="Phobius"/>
    </source>
</evidence>